<keyword evidence="3 7" id="KW-1133">Transmembrane helix</keyword>
<dbReference type="PANTHER" id="PTHR31357:SF5">
    <property type="entry name" value="SERPENTINE RECEPTOR CLASS ALPHA-1-RELATED"/>
    <property type="match status" value="1"/>
</dbReference>
<evidence type="ECO:0008006" key="10">
    <source>
        <dbReference type="Google" id="ProtNLM"/>
    </source>
</evidence>
<evidence type="ECO:0000256" key="2">
    <source>
        <dbReference type="ARBA" id="ARBA00022692"/>
    </source>
</evidence>
<dbReference type="GO" id="GO:0004984">
    <property type="term" value="F:olfactory receptor activity"/>
    <property type="evidence" value="ECO:0007669"/>
    <property type="project" value="TreeGrafter"/>
</dbReference>
<name>A0AAN5D4X1_9BILA</name>
<comment type="caution">
    <text evidence="8">The sequence shown here is derived from an EMBL/GenBank/DDBJ whole genome shotgun (WGS) entry which is preliminary data.</text>
</comment>
<feature type="transmembrane region" description="Helical" evidence="7">
    <location>
        <begin position="40"/>
        <end position="56"/>
    </location>
</feature>
<sequence length="112" mass="12985">NRQTLRSIEQTLPVAIIHLVSFSIQYVLFEIQIYNFSYTTPYYCAICAAVFLVMMIREEREKRRELEGISSSSSEANGEEYFQSLQQQWATPSLANVNQDRNKSQGRRISPV</sequence>
<keyword evidence="9" id="KW-1185">Reference proteome</keyword>
<gene>
    <name evidence="8" type="ORF">PMAYCL1PPCAC_25972</name>
</gene>
<evidence type="ECO:0000256" key="4">
    <source>
        <dbReference type="ARBA" id="ARBA00023136"/>
    </source>
</evidence>
<feature type="region of interest" description="Disordered" evidence="6">
    <location>
        <begin position="92"/>
        <end position="112"/>
    </location>
</feature>
<evidence type="ECO:0000313" key="8">
    <source>
        <dbReference type="EMBL" id="GMR55777.1"/>
    </source>
</evidence>
<feature type="non-terminal residue" evidence="8">
    <location>
        <position position="1"/>
    </location>
</feature>
<keyword evidence="2 7" id="KW-0812">Transmembrane</keyword>
<evidence type="ECO:0000256" key="1">
    <source>
        <dbReference type="ARBA" id="ARBA00004141"/>
    </source>
</evidence>
<dbReference type="EMBL" id="BTRK01000005">
    <property type="protein sequence ID" value="GMR55777.1"/>
    <property type="molecule type" value="Genomic_DNA"/>
</dbReference>
<accession>A0AAN5D4X1</accession>
<dbReference type="GO" id="GO:0016020">
    <property type="term" value="C:membrane"/>
    <property type="evidence" value="ECO:0007669"/>
    <property type="project" value="UniProtKB-SubCell"/>
</dbReference>
<keyword evidence="4 7" id="KW-0472">Membrane</keyword>
<dbReference type="InterPro" id="IPR051080">
    <property type="entry name" value="Nematode_rcpt-like_serp_alpha"/>
</dbReference>
<proteinExistence type="inferred from homology"/>
<evidence type="ECO:0000256" key="7">
    <source>
        <dbReference type="SAM" id="Phobius"/>
    </source>
</evidence>
<evidence type="ECO:0000256" key="5">
    <source>
        <dbReference type="ARBA" id="ARBA00037994"/>
    </source>
</evidence>
<evidence type="ECO:0000256" key="3">
    <source>
        <dbReference type="ARBA" id="ARBA00022989"/>
    </source>
</evidence>
<reference evidence="9" key="1">
    <citation type="submission" date="2022-10" db="EMBL/GenBank/DDBJ databases">
        <title>Genome assembly of Pristionchus species.</title>
        <authorList>
            <person name="Yoshida K."/>
            <person name="Sommer R.J."/>
        </authorList>
    </citation>
    <scope>NUCLEOTIDE SEQUENCE [LARGE SCALE GENOMIC DNA]</scope>
    <source>
        <strain evidence="9">RS5460</strain>
    </source>
</reference>
<comment type="subcellular location">
    <subcellularLocation>
        <location evidence="1">Membrane</location>
        <topology evidence="1">Multi-pass membrane protein</topology>
    </subcellularLocation>
</comment>
<dbReference type="Proteomes" id="UP001328107">
    <property type="component" value="Unassembled WGS sequence"/>
</dbReference>
<dbReference type="PANTHER" id="PTHR31357">
    <property type="entry name" value="SERPENTINE RECEPTOR CLASS ALPHA-10"/>
    <property type="match status" value="1"/>
</dbReference>
<evidence type="ECO:0000313" key="9">
    <source>
        <dbReference type="Proteomes" id="UP001328107"/>
    </source>
</evidence>
<organism evidence="8 9">
    <name type="scientific">Pristionchus mayeri</name>
    <dbReference type="NCBI Taxonomy" id="1317129"/>
    <lineage>
        <taxon>Eukaryota</taxon>
        <taxon>Metazoa</taxon>
        <taxon>Ecdysozoa</taxon>
        <taxon>Nematoda</taxon>
        <taxon>Chromadorea</taxon>
        <taxon>Rhabditida</taxon>
        <taxon>Rhabditina</taxon>
        <taxon>Diplogasteromorpha</taxon>
        <taxon>Diplogasteroidea</taxon>
        <taxon>Neodiplogasteridae</taxon>
        <taxon>Pristionchus</taxon>
    </lineage>
</organism>
<evidence type="ECO:0000256" key="6">
    <source>
        <dbReference type="SAM" id="MobiDB-lite"/>
    </source>
</evidence>
<feature type="transmembrane region" description="Helical" evidence="7">
    <location>
        <begin position="12"/>
        <end position="34"/>
    </location>
</feature>
<comment type="similarity">
    <text evidence="5">Belongs to the nematode receptor-like protein sra family.</text>
</comment>
<protein>
    <recommendedName>
        <fullName evidence="10">G protein-coupled receptor</fullName>
    </recommendedName>
</protein>
<dbReference type="AlphaFoldDB" id="A0AAN5D4X1"/>